<dbReference type="AlphaFoldDB" id="A0A1I4ZBL9"/>
<accession>A0A1I4ZBL9</accession>
<evidence type="ECO:0000313" key="2">
    <source>
        <dbReference type="EMBL" id="SFN47656.1"/>
    </source>
</evidence>
<dbReference type="Proteomes" id="UP000198575">
    <property type="component" value="Unassembled WGS sequence"/>
</dbReference>
<evidence type="ECO:0000313" key="3">
    <source>
        <dbReference type="Proteomes" id="UP000198575"/>
    </source>
</evidence>
<reference evidence="2 3" key="1">
    <citation type="submission" date="2016-10" db="EMBL/GenBank/DDBJ databases">
        <authorList>
            <person name="de Groot N.N."/>
        </authorList>
    </citation>
    <scope>NUCLEOTIDE SEQUENCE [LARGE SCALE GENOMIC DNA]</scope>
    <source>
        <strain evidence="2 3">CGMCC 1.7659</strain>
    </source>
</reference>
<protein>
    <recommendedName>
        <fullName evidence="4">DUF2934 domain-containing protein</fullName>
    </recommendedName>
</protein>
<dbReference type="RefSeq" id="WP_092409284.1">
    <property type="nucleotide sequence ID" value="NZ_FOVF01000024.1"/>
</dbReference>
<evidence type="ECO:0000256" key="1">
    <source>
        <dbReference type="SAM" id="MobiDB-lite"/>
    </source>
</evidence>
<dbReference type="EMBL" id="FOVF01000024">
    <property type="protein sequence ID" value="SFN47656.1"/>
    <property type="molecule type" value="Genomic_DNA"/>
</dbReference>
<feature type="region of interest" description="Disordered" evidence="1">
    <location>
        <begin position="1"/>
        <end position="52"/>
    </location>
</feature>
<dbReference type="OrthoDB" id="8538784at2"/>
<dbReference type="Pfam" id="PF11154">
    <property type="entry name" value="DUF2934"/>
    <property type="match status" value="1"/>
</dbReference>
<name>A0A1I4ZBL9_9GAMM</name>
<evidence type="ECO:0008006" key="4">
    <source>
        <dbReference type="Google" id="ProtNLM"/>
    </source>
</evidence>
<proteinExistence type="predicted"/>
<sequence>MRKSSRPSSTSTRRGRTESLPTVAAPAKTGAARRRPTRSTKPDGGVPANGGARHHLIAEAAYFRAQQRGFDGDHALDDWLEAEFEIERRES</sequence>
<gene>
    <name evidence="2" type="ORF">SAMN05216289_12450</name>
</gene>
<dbReference type="InterPro" id="IPR021327">
    <property type="entry name" value="DUF2934"/>
</dbReference>
<keyword evidence="3" id="KW-1185">Reference proteome</keyword>
<organism evidence="2 3">
    <name type="scientific">Dokdonella immobilis</name>
    <dbReference type="NCBI Taxonomy" id="578942"/>
    <lineage>
        <taxon>Bacteria</taxon>
        <taxon>Pseudomonadati</taxon>
        <taxon>Pseudomonadota</taxon>
        <taxon>Gammaproteobacteria</taxon>
        <taxon>Lysobacterales</taxon>
        <taxon>Rhodanobacteraceae</taxon>
        <taxon>Dokdonella</taxon>
    </lineage>
</organism>
<feature type="compositionally biased region" description="Low complexity" evidence="1">
    <location>
        <begin position="1"/>
        <end position="12"/>
    </location>
</feature>
<dbReference type="STRING" id="578942.SAMN05216289_12450"/>